<feature type="transmembrane region" description="Helical" evidence="1">
    <location>
        <begin position="48"/>
        <end position="67"/>
    </location>
</feature>
<keyword evidence="4" id="KW-1185">Reference proteome</keyword>
<evidence type="ECO:0000259" key="2">
    <source>
        <dbReference type="Pfam" id="PF13116"/>
    </source>
</evidence>
<dbReference type="EMBL" id="OCPC01000001">
    <property type="protein sequence ID" value="SOE08509.1"/>
    <property type="molecule type" value="Genomic_DNA"/>
</dbReference>
<keyword evidence="1" id="KW-0472">Membrane</keyword>
<evidence type="ECO:0000313" key="4">
    <source>
        <dbReference type="Proteomes" id="UP000219465"/>
    </source>
</evidence>
<dbReference type="Proteomes" id="UP000219465">
    <property type="component" value="Unassembled WGS sequence"/>
</dbReference>
<keyword evidence="1" id="KW-0812">Transmembrane</keyword>
<evidence type="ECO:0000313" key="3">
    <source>
        <dbReference type="EMBL" id="SOE08509.1"/>
    </source>
</evidence>
<dbReference type="AlphaFoldDB" id="A0A286HMH7"/>
<reference evidence="4" key="1">
    <citation type="submission" date="2017-08" db="EMBL/GenBank/DDBJ databases">
        <authorList>
            <person name="Varghese N."/>
            <person name="Submissions S."/>
        </authorList>
    </citation>
    <scope>NUCLEOTIDE SEQUENCE [LARGE SCALE GENOMIC DNA]</scope>
    <source>
        <strain evidence="4">KCTC 23107</strain>
    </source>
</reference>
<feature type="domain" description="YhdP central" evidence="2">
    <location>
        <begin position="412"/>
        <end position="871"/>
    </location>
</feature>
<sequence length="1130" mass="120594">MPDQPIDKVLFKRRDIIGLHEYPSANFEDAILVRGHHPRHWSVSSLRWIGGVLLLVLLLFAGLVGALETGTFDGFIRDRAQLALAQAVGPGSRAELSSAGVRLTSRGQLALLAGDVVVERLDGSTPATRAARTLISLDPLPLLAGRLSISSVEIGGVDLVAPQGDGFNLTDLAGFRVDGTDAMIEQLFTVLNKVAVQVDAVEAKSFRFSDIRIAGVGEPVVIENGLVRRDDAMRYHVEAEIVRNGRKIDFTGTASARANETGLSKITGEIGGLAVDFLTEGPSDRQNGVTAPLQITFTAGRATEKRSPALSIRVAAIDGIMTMGGVQADVRDARVNLVYMPKMHKIEITPSIIRIGETVLPFTGGLIDADRLAAETGEGVAFDFVIDKGLAAPGDSDEAPIPFAGKAFGWFDAANRKLVADELTVASAQGAMFGSASWRFVEGISPEINLVAQAERMSTAAVKQLWPYWVGKRARQWVLENLYGGTVRNARIQLAAPAGHYKPNEDVFFTEDQLQIDFDIERARMNVAGEIPPLRDTVGHMQLRGSRIGFHIASATAFFPTGRTVDVSDAEFLIPRANERPLMAELSMSVRGQADAVAELISYHPIDALDKIGLQPSELSGEISSTVTARFGLINDQSPPPPDWNVNLDMKGVDIAKPVEGRALAGMDGNLQVTPQRAVLKVDALVDGAPMTLDIIQPVDTKAEVVPQRILSGTLSPEDREKIAPGSGALFSGPIGFTLEVDTEDSARQIISLDLTAAELTVPGIGWVKGEGIAAKLDFVMETDGDIARLTDLKLSGEGFSASGEVTLNGGQLERARFGRIALSSRDDYQADITRKGKGYQVKVDGKSVDLRPVIALAKSAGKRASGESSASVRVEVSGSVDAMYGYSDERLSSGSVSYKGQGDRIDLLDFKAVTESGQAVVMAISGGAAGETIEVTSGDAGAFARFAGIYSRIRGGLLNVRLKRQDGPFRRGSVDIRNFVVVGEPRLGSLVSTPSPSDGRSLRDAVKTDIDVSEARFEVASARLVAGNGELHVSEGVVRGPQIGASFQGQIYDSKDQIDLTGTFMPAYGVNRLFSELPIIGVLLGNGRDRGLIGITFRLTGKTASPQLNVNPLSVIAPGVFRSIFEFRP</sequence>
<evidence type="ECO:0000256" key="1">
    <source>
        <dbReference type="SAM" id="Phobius"/>
    </source>
</evidence>
<protein>
    <submittedName>
        <fullName evidence="3">Uncharacterized protein DUF3971</fullName>
    </submittedName>
</protein>
<dbReference type="InterPro" id="IPR025263">
    <property type="entry name" value="YhdP_central"/>
</dbReference>
<proteinExistence type="predicted"/>
<keyword evidence="1" id="KW-1133">Transmembrane helix</keyword>
<dbReference type="OrthoDB" id="7161641at2"/>
<name>A0A286HMH7_9HYPH</name>
<organism evidence="3 4">
    <name type="scientific">Hoeflea halophila</name>
    <dbReference type="NCBI Taxonomy" id="714899"/>
    <lineage>
        <taxon>Bacteria</taxon>
        <taxon>Pseudomonadati</taxon>
        <taxon>Pseudomonadota</taxon>
        <taxon>Alphaproteobacteria</taxon>
        <taxon>Hyphomicrobiales</taxon>
        <taxon>Rhizobiaceae</taxon>
        <taxon>Hoeflea</taxon>
    </lineage>
</organism>
<gene>
    <name evidence="3" type="ORF">SAMN05877838_0231</name>
</gene>
<dbReference type="Pfam" id="PF13116">
    <property type="entry name" value="YhdP"/>
    <property type="match status" value="1"/>
</dbReference>
<accession>A0A286HMH7</accession>